<dbReference type="Proteomes" id="UP000062398">
    <property type="component" value="Chromosome"/>
</dbReference>
<dbReference type="Proteomes" id="UP000062475">
    <property type="component" value="Chromosome"/>
</dbReference>
<evidence type="ECO:0000256" key="3">
    <source>
        <dbReference type="ARBA" id="ARBA00022741"/>
    </source>
</evidence>
<evidence type="ECO:0000313" key="12">
    <source>
        <dbReference type="EMBL" id="AKV80574.1"/>
    </source>
</evidence>
<dbReference type="Proteomes" id="UP000068832">
    <property type="component" value="Chromosome"/>
</dbReference>
<dbReference type="Gene3D" id="2.60.200.30">
    <property type="entry name" value="Probable inorganic polyphosphate/atp-NAD kinase, domain 2"/>
    <property type="match status" value="1"/>
</dbReference>
<name>A0A088E545_9CREN</name>
<dbReference type="GO" id="GO:0005524">
    <property type="term" value="F:ATP binding"/>
    <property type="evidence" value="ECO:0007669"/>
    <property type="project" value="UniProtKB-KW"/>
</dbReference>
<dbReference type="Pfam" id="PF20143">
    <property type="entry name" value="NAD_kinase_C"/>
    <property type="match status" value="1"/>
</dbReference>
<keyword evidence="5" id="KW-0067">ATP-binding</keyword>
<dbReference type="GO" id="GO:0006741">
    <property type="term" value="P:NADP+ biosynthetic process"/>
    <property type="evidence" value="ECO:0007669"/>
    <property type="project" value="InterPro"/>
</dbReference>
<dbReference type="Pfam" id="PF01513">
    <property type="entry name" value="NAD_kinase"/>
    <property type="match status" value="1"/>
</dbReference>
<dbReference type="EMBL" id="CP012176">
    <property type="protein sequence ID" value="AKV84249.1"/>
    <property type="molecule type" value="Genomic_DNA"/>
</dbReference>
<dbReference type="InterPro" id="IPR017438">
    <property type="entry name" value="ATP-NAD_kinase_N"/>
</dbReference>
<evidence type="ECO:0000256" key="6">
    <source>
        <dbReference type="ARBA" id="ARBA00022857"/>
    </source>
</evidence>
<dbReference type="EC" id="2.7.1.23" evidence="8"/>
<dbReference type="GO" id="GO:0019674">
    <property type="term" value="P:NAD+ metabolic process"/>
    <property type="evidence" value="ECO:0007669"/>
    <property type="project" value="InterPro"/>
</dbReference>
<keyword evidence="1" id="KW-0963">Cytoplasm</keyword>
<evidence type="ECO:0000256" key="4">
    <source>
        <dbReference type="ARBA" id="ARBA00022777"/>
    </source>
</evidence>
<dbReference type="PANTHER" id="PTHR20275">
    <property type="entry name" value="NAD KINASE"/>
    <property type="match status" value="1"/>
</dbReference>
<evidence type="ECO:0000256" key="5">
    <source>
        <dbReference type="ARBA" id="ARBA00022840"/>
    </source>
</evidence>
<dbReference type="InterPro" id="IPR016064">
    <property type="entry name" value="NAD/diacylglycerol_kinase_sf"/>
</dbReference>
<evidence type="ECO:0000256" key="1">
    <source>
        <dbReference type="ARBA" id="ARBA00022490"/>
    </source>
</evidence>
<dbReference type="RefSeq" id="WP_012020702.1">
    <property type="nucleotide sequence ID" value="NZ_CP008822.1"/>
</dbReference>
<evidence type="ECO:0000313" key="11">
    <source>
        <dbReference type="EMBL" id="AKV78329.1"/>
    </source>
</evidence>
<dbReference type="EMBL" id="CP012173">
    <property type="protein sequence ID" value="AKV76078.1"/>
    <property type="molecule type" value="Genomic_DNA"/>
</dbReference>
<evidence type="ECO:0000256" key="7">
    <source>
        <dbReference type="ARBA" id="ARBA00023027"/>
    </source>
</evidence>
<dbReference type="GO" id="GO:0003951">
    <property type="term" value="F:NAD+ kinase activity"/>
    <property type="evidence" value="ECO:0007669"/>
    <property type="project" value="UniProtKB-EC"/>
</dbReference>
<reference evidence="13 15" key="3">
    <citation type="submission" date="2015-07" db="EMBL/GenBank/DDBJ databases">
        <title>Physiological, transcriptional responses and genome re-sequencing of acid resistant extremely thermoacidophilic Metallosphaera sedula SARC-M1.</title>
        <authorList>
            <person name="Ai C."/>
            <person name="McCarthy S."/>
            <person name="Eckrich V."/>
            <person name="Rudrappa D."/>
            <person name="Qiu G."/>
            <person name="Blum P."/>
        </authorList>
    </citation>
    <scope>NUCLEOTIDE SEQUENCE [LARGE SCALE GENOMIC DNA]</scope>
    <source>
        <strain evidence="13 15">SARC-M1</strain>
    </source>
</reference>
<dbReference type="Proteomes" id="UP000056255">
    <property type="component" value="Chromosome"/>
</dbReference>
<dbReference type="AlphaFoldDB" id="A0A088E545"/>
<evidence type="ECO:0000313" key="13">
    <source>
        <dbReference type="EMBL" id="AKV84249.1"/>
    </source>
</evidence>
<dbReference type="EMBL" id="CP008822">
    <property type="protein sequence ID" value="AIM26902.1"/>
    <property type="molecule type" value="Genomic_DNA"/>
</dbReference>
<dbReference type="PATRIC" id="fig|43687.5.peg.758"/>
<dbReference type="PANTHER" id="PTHR20275:SF43">
    <property type="entry name" value="BIFUNCTIONAL NADP PHOSPHATASE_NAD KINASE"/>
    <property type="match status" value="1"/>
</dbReference>
<evidence type="ECO:0000256" key="2">
    <source>
        <dbReference type="ARBA" id="ARBA00022679"/>
    </source>
</evidence>
<dbReference type="EMBL" id="CP012172">
    <property type="protein sequence ID" value="AKV73837.1"/>
    <property type="molecule type" value="Genomic_DNA"/>
</dbReference>
<proteinExistence type="predicted"/>
<sequence length="246" mass="27134">MKLKIISKESPQVYPLVSKAKSIAESLGYIIDETNPDIVIAIGGDGTLLRAIDFGKPIITVKAGRRSFLMDVDPQDMENVLKRLKEGDYYVYEYPLLRVSYGNIAKEVFNEAGILYDEPESIIVTAHFQETSFTSEGDGILVSTPQGSTGWSMSITGVYLGVPNALEISLVSPILSAVKSLIVPRTRIKLVMESKGYDQKARIVADGNVIGHVKPGDVVEITPSRNAIVYRFFKIDPLRGISPWRK</sequence>
<dbReference type="Gene3D" id="3.40.50.10330">
    <property type="entry name" value="Probable inorganic polyphosphate/atp-NAD kinase, domain 1"/>
    <property type="match status" value="1"/>
</dbReference>
<evidence type="ECO:0000313" key="16">
    <source>
        <dbReference type="Proteomes" id="UP000061362"/>
    </source>
</evidence>
<evidence type="ECO:0000313" key="18">
    <source>
        <dbReference type="Proteomes" id="UP000062475"/>
    </source>
</evidence>
<evidence type="ECO:0000313" key="14">
    <source>
        <dbReference type="Proteomes" id="UP000029084"/>
    </source>
</evidence>
<keyword evidence="3" id="KW-0547">Nucleotide-binding</keyword>
<evidence type="ECO:0000313" key="17">
    <source>
        <dbReference type="Proteomes" id="UP000062398"/>
    </source>
</evidence>
<protein>
    <submittedName>
        <fullName evidence="9">Inorganic polyphosphate kinase</fullName>
    </submittedName>
    <submittedName>
        <fullName evidence="8">NAD(+) kinase</fullName>
        <ecNumber evidence="8">2.7.1.23</ecNumber>
    </submittedName>
</protein>
<dbReference type="EMBL" id="CP012174">
    <property type="protein sequence ID" value="AKV78329.1"/>
    <property type="molecule type" value="Genomic_DNA"/>
</dbReference>
<dbReference type="InterPro" id="IPR017437">
    <property type="entry name" value="ATP-NAD_kinase_PpnK-typ_C"/>
</dbReference>
<evidence type="ECO:0000313" key="9">
    <source>
        <dbReference type="EMBL" id="AKV73837.1"/>
    </source>
</evidence>
<evidence type="ECO:0000313" key="15">
    <source>
        <dbReference type="Proteomes" id="UP000056255"/>
    </source>
</evidence>
<reference evidence="16 17" key="2">
    <citation type="journal article" date="2015" name="Genome Announc.">
        <title>Complete Genome Sequences of Evolved Arsenate-Resistant Metallosphaera sedula Strains.</title>
        <authorList>
            <person name="Ai C."/>
            <person name="McCarthy S."/>
            <person name="Schackwitz W."/>
            <person name="Martin J."/>
            <person name="Lipzen A."/>
            <person name="Blum P."/>
        </authorList>
    </citation>
    <scope>NUCLEOTIDE SEQUENCE [LARGE SCALE GENOMIC DNA]</scope>
    <source>
        <strain evidence="11 17">ARS120-1</strain>
        <strain evidence="12 16">ARS120-2</strain>
        <strain evidence="9 19">ARS50-1</strain>
        <strain evidence="10 18">ARS50-2</strain>
    </source>
</reference>
<keyword evidence="4 8" id="KW-0418">Kinase</keyword>
<dbReference type="GeneID" id="91755194"/>
<dbReference type="SUPFAM" id="SSF111331">
    <property type="entry name" value="NAD kinase/diacylglycerol kinase-like"/>
    <property type="match status" value="1"/>
</dbReference>
<reference evidence="8 14" key="1">
    <citation type="journal article" date="2014" name="J. Bacteriol.">
        <title>Role of an Archaeal PitA Transporter in the Copper and Arsenic Resistance of Metallosphaera sedula, an Extreme Thermoacidophile.</title>
        <authorList>
            <person name="McCarthy S."/>
            <person name="Ai C."/>
            <person name="Wheaton G."/>
            <person name="Tevatia R."/>
            <person name="Eckrich V."/>
            <person name="Kelly R."/>
            <person name="Blum P."/>
        </authorList>
    </citation>
    <scope>NUCLEOTIDE SEQUENCE [LARGE SCALE GENOMIC DNA]</scope>
    <source>
        <strain evidence="8 14">CuR1</strain>
    </source>
</reference>
<dbReference type="Proteomes" id="UP000061362">
    <property type="component" value="Chromosome"/>
</dbReference>
<organism evidence="8 14">
    <name type="scientific">Metallosphaera sedula</name>
    <dbReference type="NCBI Taxonomy" id="43687"/>
    <lineage>
        <taxon>Archaea</taxon>
        <taxon>Thermoproteota</taxon>
        <taxon>Thermoprotei</taxon>
        <taxon>Sulfolobales</taxon>
        <taxon>Sulfolobaceae</taxon>
        <taxon>Metallosphaera</taxon>
    </lineage>
</organism>
<keyword evidence="7" id="KW-0520">NAD</keyword>
<accession>A0A088E545</accession>
<evidence type="ECO:0000313" key="10">
    <source>
        <dbReference type="EMBL" id="AKV76078.1"/>
    </source>
</evidence>
<evidence type="ECO:0000313" key="8">
    <source>
        <dbReference type="EMBL" id="AIM26902.1"/>
    </source>
</evidence>
<gene>
    <name evidence="8" type="ORF">HA72_0740</name>
    <name evidence="9" type="ORF">MsedA_0755</name>
    <name evidence="10" type="ORF">MsedB_0755</name>
    <name evidence="11" type="ORF">MsedC_0754</name>
    <name evidence="12" type="ORF">MsedD_0755</name>
    <name evidence="13" type="ORF">MsedE_0755</name>
</gene>
<dbReference type="OMA" id="GWSMSIT"/>
<dbReference type="EMBL" id="CP012175">
    <property type="protein sequence ID" value="AKV80574.1"/>
    <property type="molecule type" value="Genomic_DNA"/>
</dbReference>
<keyword evidence="2 8" id="KW-0808">Transferase</keyword>
<dbReference type="Proteomes" id="UP000029084">
    <property type="component" value="Chromosome"/>
</dbReference>
<keyword evidence="6" id="KW-0521">NADP</keyword>
<evidence type="ECO:0000313" key="19">
    <source>
        <dbReference type="Proteomes" id="UP000068832"/>
    </source>
</evidence>
<dbReference type="InterPro" id="IPR002504">
    <property type="entry name" value="NADK"/>
</dbReference>
<dbReference type="OrthoDB" id="77798at2157"/>